<dbReference type="STRING" id="3088.A0A383VZR4"/>
<evidence type="ECO:0000313" key="3">
    <source>
        <dbReference type="EMBL" id="SZX70711.1"/>
    </source>
</evidence>
<name>A0A383VZR4_TETOB</name>
<feature type="region of interest" description="Disordered" evidence="1">
    <location>
        <begin position="1"/>
        <end position="53"/>
    </location>
</feature>
<feature type="transmembrane region" description="Helical" evidence="2">
    <location>
        <begin position="113"/>
        <end position="134"/>
    </location>
</feature>
<evidence type="ECO:0000256" key="1">
    <source>
        <dbReference type="SAM" id="MobiDB-lite"/>
    </source>
</evidence>
<dbReference type="AlphaFoldDB" id="A0A383VZR4"/>
<dbReference type="InterPro" id="IPR052994">
    <property type="entry name" value="Tiny_macrocysts_regulators"/>
</dbReference>
<dbReference type="Proteomes" id="UP000256970">
    <property type="component" value="Unassembled WGS sequence"/>
</dbReference>
<sequence>MTRKWAVDDEEVGSEADAEDLELRDAAGGLTQAPAAPVSGGSTAGGKAKSVRMSVTGGEAKAGAAKGKGKGKGQQQEASWFVRKYKAARHAARGIFNRTLRINGKKLHPARGVFVRFMSPLLLWWAVGFILYGLCLSDLNKLQQPLTSLQTAAHVQFLVARTRVLANFLGFLTADPSADGDREQLKAMLAKDLGDLKYQYYTLLYGGEVPNLYQYYTLLYGGEVPNLVKSDPPIMSQASLFSDPAIAELFFRTKGCLRFDKSACFDPTSEWYGISHAGLDAMIQRFLSDIESFALLPPANQTVDAPNYEFTWRVAANDLYEGLQTASDTFVGTTLNALGQLQTLHTILLLVTLGLLTWLVLALLLPFRRQLLSESVRLAGLLSQLPQEADVEGQIKALVMDTAVPKSDPEGTSKNWSIAKGVGAAAAAAARAAAARAAGAVGNFKSKMTAGPGAGGGYEDMEDGGGWGGNEGGSENEASSAADWEE</sequence>
<keyword evidence="2" id="KW-1133">Transmembrane helix</keyword>
<evidence type="ECO:0000256" key="2">
    <source>
        <dbReference type="SAM" id="Phobius"/>
    </source>
</evidence>
<feature type="compositionally biased region" description="Low complexity" evidence="1">
    <location>
        <begin position="473"/>
        <end position="486"/>
    </location>
</feature>
<accession>A0A383VZR4</accession>
<keyword evidence="4" id="KW-1185">Reference proteome</keyword>
<gene>
    <name evidence="3" type="ORF">BQ4739_LOCUS10900</name>
</gene>
<feature type="transmembrane region" description="Helical" evidence="2">
    <location>
        <begin position="347"/>
        <end position="367"/>
    </location>
</feature>
<keyword evidence="2" id="KW-0812">Transmembrane</keyword>
<dbReference type="EMBL" id="FNXT01001003">
    <property type="protein sequence ID" value="SZX70711.1"/>
    <property type="molecule type" value="Genomic_DNA"/>
</dbReference>
<proteinExistence type="predicted"/>
<feature type="compositionally biased region" description="Gly residues" evidence="1">
    <location>
        <begin position="452"/>
        <end position="472"/>
    </location>
</feature>
<dbReference type="PANTHER" id="PTHR31600:SF2">
    <property type="entry name" value="GAMETE ENRICHED GENE 10 PROTEIN-RELATED"/>
    <property type="match status" value="1"/>
</dbReference>
<keyword evidence="2" id="KW-0472">Membrane</keyword>
<feature type="compositionally biased region" description="Acidic residues" evidence="1">
    <location>
        <begin position="8"/>
        <end position="22"/>
    </location>
</feature>
<evidence type="ECO:0000313" key="4">
    <source>
        <dbReference type="Proteomes" id="UP000256970"/>
    </source>
</evidence>
<protein>
    <submittedName>
        <fullName evidence="3">Uncharacterized protein</fullName>
    </submittedName>
</protein>
<feature type="compositionally biased region" description="Low complexity" evidence="1">
    <location>
        <begin position="39"/>
        <end position="48"/>
    </location>
</feature>
<dbReference type="PANTHER" id="PTHR31600">
    <property type="entry name" value="TINY MACROCYSTS PROTEIN B-RELATED"/>
    <property type="match status" value="1"/>
</dbReference>
<feature type="region of interest" description="Disordered" evidence="1">
    <location>
        <begin position="449"/>
        <end position="486"/>
    </location>
</feature>
<organism evidence="3 4">
    <name type="scientific">Tetradesmus obliquus</name>
    <name type="common">Green alga</name>
    <name type="synonym">Acutodesmus obliquus</name>
    <dbReference type="NCBI Taxonomy" id="3088"/>
    <lineage>
        <taxon>Eukaryota</taxon>
        <taxon>Viridiplantae</taxon>
        <taxon>Chlorophyta</taxon>
        <taxon>core chlorophytes</taxon>
        <taxon>Chlorophyceae</taxon>
        <taxon>CS clade</taxon>
        <taxon>Sphaeropleales</taxon>
        <taxon>Scenedesmaceae</taxon>
        <taxon>Tetradesmus</taxon>
    </lineage>
</organism>
<reference evidence="3 4" key="1">
    <citation type="submission" date="2016-10" db="EMBL/GenBank/DDBJ databases">
        <authorList>
            <person name="Cai Z."/>
        </authorList>
    </citation>
    <scope>NUCLEOTIDE SEQUENCE [LARGE SCALE GENOMIC DNA]</scope>
</reference>